<sequence length="140" mass="15568">MVSAYGVAQGCVEEGRGRQPARPGRTPSAPPHVRRLTNNPIARYRELGSDFHTLNLGPARKTRDLVRRLKALGRNPPSPRQPPNAIPAQADPQPEASRPLTAERPPRRTRLAVEFSGQPIIPARARQRARSDRDRIPSLR</sequence>
<organism evidence="2 3">
    <name type="scientific">Wenjunlia tyrosinilytica</name>
    <dbReference type="NCBI Taxonomy" id="1544741"/>
    <lineage>
        <taxon>Bacteria</taxon>
        <taxon>Bacillati</taxon>
        <taxon>Actinomycetota</taxon>
        <taxon>Actinomycetes</taxon>
        <taxon>Kitasatosporales</taxon>
        <taxon>Streptomycetaceae</taxon>
        <taxon>Wenjunlia</taxon>
    </lineage>
</organism>
<comment type="caution">
    <text evidence="2">The sequence shown here is derived from an EMBL/GenBank/DDBJ whole genome shotgun (WGS) entry which is preliminary data.</text>
</comment>
<evidence type="ECO:0000313" key="2">
    <source>
        <dbReference type="EMBL" id="GGO94490.1"/>
    </source>
</evidence>
<feature type="compositionally biased region" description="Pro residues" evidence="1">
    <location>
        <begin position="76"/>
        <end position="85"/>
    </location>
</feature>
<protein>
    <submittedName>
        <fullName evidence="2">Uncharacterized protein</fullName>
    </submittedName>
</protein>
<evidence type="ECO:0000256" key="1">
    <source>
        <dbReference type="SAM" id="MobiDB-lite"/>
    </source>
</evidence>
<feature type="compositionally biased region" description="Basic and acidic residues" evidence="1">
    <location>
        <begin position="129"/>
        <end position="140"/>
    </location>
</feature>
<feature type="region of interest" description="Disordered" evidence="1">
    <location>
        <begin position="69"/>
        <end position="140"/>
    </location>
</feature>
<gene>
    <name evidence="2" type="ORF">GCM10012280_49520</name>
</gene>
<reference evidence="2" key="2">
    <citation type="submission" date="2020-09" db="EMBL/GenBank/DDBJ databases">
        <authorList>
            <person name="Sun Q."/>
            <person name="Zhou Y."/>
        </authorList>
    </citation>
    <scope>NUCLEOTIDE SEQUENCE</scope>
    <source>
        <strain evidence="2">CGMCC 4.7201</strain>
    </source>
</reference>
<name>A0A918E0Y8_9ACTN</name>
<evidence type="ECO:0000313" key="3">
    <source>
        <dbReference type="Proteomes" id="UP000641932"/>
    </source>
</evidence>
<proteinExistence type="predicted"/>
<accession>A0A918E0Y8</accession>
<keyword evidence="3" id="KW-1185">Reference proteome</keyword>
<feature type="region of interest" description="Disordered" evidence="1">
    <location>
        <begin position="1"/>
        <end position="36"/>
    </location>
</feature>
<dbReference type="EMBL" id="BMMS01000023">
    <property type="protein sequence ID" value="GGO94490.1"/>
    <property type="molecule type" value="Genomic_DNA"/>
</dbReference>
<dbReference type="AlphaFoldDB" id="A0A918E0Y8"/>
<reference evidence="2" key="1">
    <citation type="journal article" date="2014" name="Int. J. Syst. Evol. Microbiol.">
        <title>Complete genome sequence of Corynebacterium casei LMG S-19264T (=DSM 44701T), isolated from a smear-ripened cheese.</title>
        <authorList>
            <consortium name="US DOE Joint Genome Institute (JGI-PGF)"/>
            <person name="Walter F."/>
            <person name="Albersmeier A."/>
            <person name="Kalinowski J."/>
            <person name="Ruckert C."/>
        </authorList>
    </citation>
    <scope>NUCLEOTIDE SEQUENCE</scope>
    <source>
        <strain evidence="2">CGMCC 4.7201</strain>
    </source>
</reference>
<dbReference type="Proteomes" id="UP000641932">
    <property type="component" value="Unassembled WGS sequence"/>
</dbReference>